<evidence type="ECO:0000256" key="4">
    <source>
        <dbReference type="ARBA" id="ARBA00022741"/>
    </source>
</evidence>
<dbReference type="PANTHER" id="PTHR11472:SF34">
    <property type="entry name" value="REGULATOR OF TELOMERE ELONGATION HELICASE 1"/>
    <property type="match status" value="1"/>
</dbReference>
<keyword evidence="1" id="KW-0004">4Fe-4S</keyword>
<dbReference type="Pfam" id="PF13307">
    <property type="entry name" value="Helicase_C_2"/>
    <property type="match status" value="1"/>
</dbReference>
<evidence type="ECO:0000256" key="12">
    <source>
        <dbReference type="ARBA" id="ARBA00023125"/>
    </source>
</evidence>
<dbReference type="InterPro" id="IPR014001">
    <property type="entry name" value="Helicase_ATP-bd"/>
</dbReference>
<protein>
    <submittedName>
        <fullName evidence="17">ATP-dependent DNA helicase</fullName>
        <ecNumber evidence="17">3.6.4.12</ecNumber>
    </submittedName>
</protein>
<keyword evidence="6 17" id="KW-0378">Hydrolase</keyword>
<name>A0ABV6K3C3_9LACO</name>
<dbReference type="Gene3D" id="3.40.50.300">
    <property type="entry name" value="P-loop containing nucleotide triphosphate hydrolases"/>
    <property type="match status" value="2"/>
</dbReference>
<dbReference type="InterPro" id="IPR006554">
    <property type="entry name" value="Helicase-like_DEXD_c2"/>
</dbReference>
<dbReference type="PROSITE" id="PS51193">
    <property type="entry name" value="HELICASE_ATP_BIND_2"/>
    <property type="match status" value="1"/>
</dbReference>
<accession>A0ABV6K3C3</accession>
<evidence type="ECO:0000313" key="17">
    <source>
        <dbReference type="EMBL" id="MFC0423574.1"/>
    </source>
</evidence>
<keyword evidence="11" id="KW-0411">Iron-sulfur</keyword>
<dbReference type="InterPro" id="IPR038726">
    <property type="entry name" value="PDDEXK_AddAB-type"/>
</dbReference>
<dbReference type="Gene3D" id="1.10.30.20">
    <property type="entry name" value="Bacterial XPD DNA helicase, FeS cluster domain"/>
    <property type="match status" value="1"/>
</dbReference>
<dbReference type="SMART" id="SM00487">
    <property type="entry name" value="DEXDc"/>
    <property type="match status" value="1"/>
</dbReference>
<evidence type="ECO:0000256" key="7">
    <source>
        <dbReference type="ARBA" id="ARBA00022806"/>
    </source>
</evidence>
<reference evidence="17 18" key="1">
    <citation type="submission" date="2024-09" db="EMBL/GenBank/DDBJ databases">
        <authorList>
            <person name="Sun Q."/>
            <person name="Mori K."/>
        </authorList>
    </citation>
    <scope>NUCLEOTIDE SEQUENCE [LARGE SCALE GENOMIC DNA]</scope>
    <source>
        <strain evidence="17 18">TBRC 4575</strain>
    </source>
</reference>
<keyword evidence="3" id="KW-0479">Metal-binding</keyword>
<dbReference type="InterPro" id="IPR042493">
    <property type="entry name" value="XPD_DNA_FeS"/>
</dbReference>
<keyword evidence="2" id="KW-0540">Nuclease</keyword>
<dbReference type="Pfam" id="PF06733">
    <property type="entry name" value="DEAD_2"/>
    <property type="match status" value="1"/>
</dbReference>
<dbReference type="PANTHER" id="PTHR11472">
    <property type="entry name" value="DNA REPAIR DEAD HELICASE RAD3/XP-D SUBFAMILY MEMBER"/>
    <property type="match status" value="1"/>
</dbReference>
<evidence type="ECO:0000313" key="18">
    <source>
        <dbReference type="Proteomes" id="UP001589855"/>
    </source>
</evidence>
<dbReference type="InterPro" id="IPR006555">
    <property type="entry name" value="ATP-dep_Helicase_C"/>
</dbReference>
<comment type="caution">
    <text evidence="17">The sequence shown here is derived from an EMBL/GenBank/DDBJ whole genome shotgun (WGS) entry which is preliminary data.</text>
</comment>
<evidence type="ECO:0000256" key="13">
    <source>
        <dbReference type="ARBA" id="ARBA00023204"/>
    </source>
</evidence>
<evidence type="ECO:0000256" key="10">
    <source>
        <dbReference type="ARBA" id="ARBA00023004"/>
    </source>
</evidence>
<evidence type="ECO:0000256" key="15">
    <source>
        <dbReference type="ARBA" id="ARBA00038058"/>
    </source>
</evidence>
<evidence type="ECO:0000259" key="16">
    <source>
        <dbReference type="PROSITE" id="PS51193"/>
    </source>
</evidence>
<dbReference type="SMART" id="SM00488">
    <property type="entry name" value="DEXDc2"/>
    <property type="match status" value="1"/>
</dbReference>
<feature type="domain" description="Helicase ATP-binding" evidence="16">
    <location>
        <begin position="180"/>
        <end position="437"/>
    </location>
</feature>
<evidence type="ECO:0000256" key="6">
    <source>
        <dbReference type="ARBA" id="ARBA00022801"/>
    </source>
</evidence>
<dbReference type="SMART" id="SM00491">
    <property type="entry name" value="HELICc2"/>
    <property type="match status" value="1"/>
</dbReference>
<dbReference type="InterPro" id="IPR014013">
    <property type="entry name" value="Helic_SF1/SF2_ATP-bd_DinG/Rad3"/>
</dbReference>
<dbReference type="InterPro" id="IPR045028">
    <property type="entry name" value="DinG/Rad3-like"/>
</dbReference>
<gene>
    <name evidence="17" type="ORF">ACFFGS_05495</name>
</gene>
<evidence type="ECO:0000256" key="9">
    <source>
        <dbReference type="ARBA" id="ARBA00022840"/>
    </source>
</evidence>
<dbReference type="Proteomes" id="UP001589855">
    <property type="component" value="Unassembled WGS sequence"/>
</dbReference>
<dbReference type="Gene3D" id="1.10.275.40">
    <property type="match status" value="1"/>
</dbReference>
<comment type="similarity">
    <text evidence="15">Belongs to the helicase family. DinG subfamily.</text>
</comment>
<dbReference type="EC" id="3.6.4.12" evidence="17"/>
<keyword evidence="13" id="KW-0234">DNA repair</keyword>
<keyword evidence="9" id="KW-0067">ATP-binding</keyword>
<evidence type="ECO:0000256" key="5">
    <source>
        <dbReference type="ARBA" id="ARBA00022763"/>
    </source>
</evidence>
<sequence>MVTKIGIRQLVEFVLRQGDLNETKNSQNTALVGAKIHRRLQSSRSDDYQGEVYLKTTVTMNGQDYLIAGRADGVQLTNDGVIIEEIKTSDQAFEDLTENTQTLYWGQVQVYGYLLLKQHPELDAVTLQLTYFQVATEKITKTQRTLTRAELTTFFTQLIQEYEYWLTLRADLRQRRNASISDLDFPFPAFRPGQRELAAAVYKTIYAHKRLFAEAPTGTGKTISTLFPAIKAMGEDLIERIFYLTAKQSTRRVAEEAVALMSSHGLVIKSITLTAKDQIRFPEERDVLPEDNPYMIGYYDRLKPALKDLLTHENQLTRTVIETYAKKHTVDPFEFSLDASLFCDVVICDYNYLFDPLVYLQRFFSESDDDNFFLIDEAHNLVSRARDMYSATVSDQPIAQLIKLAQPDKSQPSDDLQRELKKVRRSFTRLAQALMDNDLPAQVSPEPPETLLRTLRKFNEFVTDWMGEQKPSPLLDAVRDYFFDCLTFVKIGDLYNGSYQTRTVLDGHHVTVKQLCLDPSDFLDGSLQLGAGAVLFSATLSPMAYYRRVLGGTAESLAYQLPSPFPPKHQAILVTQYVQTTYRERDRNVERIIASLKALISARTGNYLVFFPSYGYLTQIKAAFELAYPEITTTAQEATMDAASRQAFLDQFQPAPAKTLLGFCVLGGIFSEGIDLRGSRLIGVAIVSVGLPGLNPETNLIRDYYDHQNGQGFAYAYQLPGMNNVLQAAGRLIRSRHDTGIILLLDQRFASRRYVDLFPEHWQYYQTIRSLPQLSATITNFWQQVKGAPTDENETHPSA</sequence>
<evidence type="ECO:0000256" key="3">
    <source>
        <dbReference type="ARBA" id="ARBA00022723"/>
    </source>
</evidence>
<keyword evidence="18" id="KW-1185">Reference proteome</keyword>
<evidence type="ECO:0000256" key="1">
    <source>
        <dbReference type="ARBA" id="ARBA00022485"/>
    </source>
</evidence>
<evidence type="ECO:0000256" key="11">
    <source>
        <dbReference type="ARBA" id="ARBA00023014"/>
    </source>
</evidence>
<evidence type="ECO:0000256" key="14">
    <source>
        <dbReference type="ARBA" id="ARBA00023235"/>
    </source>
</evidence>
<keyword evidence="14" id="KW-0413">Isomerase</keyword>
<dbReference type="SUPFAM" id="SSF52540">
    <property type="entry name" value="P-loop containing nucleoside triphosphate hydrolases"/>
    <property type="match status" value="2"/>
</dbReference>
<dbReference type="InterPro" id="IPR027417">
    <property type="entry name" value="P-loop_NTPase"/>
</dbReference>
<keyword evidence="8" id="KW-0269">Exonuclease</keyword>
<proteinExistence type="inferred from homology"/>
<dbReference type="InterPro" id="IPR010614">
    <property type="entry name" value="RAD3-like_helicase_DEAD"/>
</dbReference>
<evidence type="ECO:0000256" key="2">
    <source>
        <dbReference type="ARBA" id="ARBA00022722"/>
    </source>
</evidence>
<keyword evidence="12" id="KW-0238">DNA-binding</keyword>
<keyword evidence="10" id="KW-0408">Iron</keyword>
<organism evidence="17 18">
    <name type="scientific">Lactiplantibacillus plajomi</name>
    <dbReference type="NCBI Taxonomy" id="1457217"/>
    <lineage>
        <taxon>Bacteria</taxon>
        <taxon>Bacillati</taxon>
        <taxon>Bacillota</taxon>
        <taxon>Bacilli</taxon>
        <taxon>Lactobacillales</taxon>
        <taxon>Lactobacillaceae</taxon>
        <taxon>Lactiplantibacillus</taxon>
    </lineage>
</organism>
<dbReference type="Pfam" id="PF12705">
    <property type="entry name" value="PDDEXK_1"/>
    <property type="match status" value="1"/>
</dbReference>
<keyword evidence="4" id="KW-0547">Nucleotide-binding</keyword>
<dbReference type="EMBL" id="JBHLUK010000054">
    <property type="protein sequence ID" value="MFC0423574.1"/>
    <property type="molecule type" value="Genomic_DNA"/>
</dbReference>
<keyword evidence="5" id="KW-0227">DNA damage</keyword>
<keyword evidence="7 17" id="KW-0347">Helicase</keyword>
<dbReference type="GO" id="GO:0003678">
    <property type="term" value="F:DNA helicase activity"/>
    <property type="evidence" value="ECO:0007669"/>
    <property type="project" value="UniProtKB-EC"/>
</dbReference>
<evidence type="ECO:0000256" key="8">
    <source>
        <dbReference type="ARBA" id="ARBA00022839"/>
    </source>
</evidence>
<dbReference type="InterPro" id="IPR011604">
    <property type="entry name" value="PDDEXK-like_dom_sf"/>
</dbReference>
<dbReference type="RefSeq" id="WP_137645991.1">
    <property type="nucleotide sequence ID" value="NZ_BAABRM010000032.1"/>
</dbReference>
<dbReference type="Gene3D" id="3.90.320.10">
    <property type="match status" value="1"/>
</dbReference>
<dbReference type="GO" id="GO:0016787">
    <property type="term" value="F:hydrolase activity"/>
    <property type="evidence" value="ECO:0007669"/>
    <property type="project" value="UniProtKB-KW"/>
</dbReference>